<dbReference type="SUPFAM" id="SSF53300">
    <property type="entry name" value="vWA-like"/>
    <property type="match status" value="1"/>
</dbReference>
<accession>A0A0N9QR74</accession>
<protein>
    <submittedName>
        <fullName evidence="3">U-box and intein containing von Willebrand factor type A</fullName>
    </submittedName>
</protein>
<dbReference type="SUPFAM" id="SSF57850">
    <property type="entry name" value="RING/U-box"/>
    <property type="match status" value="1"/>
</dbReference>
<evidence type="ECO:0000259" key="2">
    <source>
        <dbReference type="PROSITE" id="PS50234"/>
    </source>
</evidence>
<dbReference type="InterPro" id="IPR051266">
    <property type="entry name" value="CLCR"/>
</dbReference>
<keyword evidence="4" id="KW-1185">Reference proteome</keyword>
<dbReference type="InterPro" id="IPR002035">
    <property type="entry name" value="VWF_A"/>
</dbReference>
<dbReference type="Gene3D" id="2.170.16.10">
    <property type="entry name" value="Hedgehog/Intein (Hint) domain"/>
    <property type="match status" value="1"/>
</dbReference>
<dbReference type="SMART" id="SM00327">
    <property type="entry name" value="VWA"/>
    <property type="match status" value="1"/>
</dbReference>
<dbReference type="CDD" id="cd16655">
    <property type="entry name" value="RING-Ubox_WDSUB1-like"/>
    <property type="match status" value="1"/>
</dbReference>
<dbReference type="KEGG" id="vg:26049318"/>
<dbReference type="InterPro" id="IPR039510">
    <property type="entry name" value="Vint_dom"/>
</dbReference>
<proteinExistence type="predicted"/>
<dbReference type="SMART" id="SM00504">
    <property type="entry name" value="Ubox"/>
    <property type="match status" value="1"/>
</dbReference>
<evidence type="ECO:0000313" key="4">
    <source>
        <dbReference type="Proteomes" id="UP000203826"/>
    </source>
</evidence>
<dbReference type="CDD" id="cd00081">
    <property type="entry name" value="Hint"/>
    <property type="match status" value="1"/>
</dbReference>
<dbReference type="InterPro" id="IPR003613">
    <property type="entry name" value="Ubox_domain"/>
</dbReference>
<dbReference type="SUPFAM" id="SSF51294">
    <property type="entry name" value="Hedgehog/intein (Hint) domain"/>
    <property type="match status" value="1"/>
</dbReference>
<dbReference type="Pfam" id="PF13519">
    <property type="entry name" value="VWA_2"/>
    <property type="match status" value="1"/>
</dbReference>
<dbReference type="GO" id="GO:0004842">
    <property type="term" value="F:ubiquitin-protein transferase activity"/>
    <property type="evidence" value="ECO:0007669"/>
    <property type="project" value="InterPro"/>
</dbReference>
<dbReference type="PROSITE" id="PS50234">
    <property type="entry name" value="VWFA"/>
    <property type="match status" value="1"/>
</dbReference>
<dbReference type="InterPro" id="IPR013083">
    <property type="entry name" value="Znf_RING/FYVE/PHD"/>
</dbReference>
<dbReference type="InterPro" id="IPR006141">
    <property type="entry name" value="Intein_N"/>
</dbReference>
<gene>
    <name evidence="3" type="ORF">ceV_451</name>
</gene>
<reference evidence="3 4" key="1">
    <citation type="journal article" date="2015" name="Genome Announc.">
        <title>The 474-Kilobase-Pair Complete Genome Sequence of CeV-01B, a Virus Infecting Haptolina (Chrysochromulina) ericina (Prymnesiophyceae).</title>
        <authorList>
            <person name="Gallot-Lavallee L."/>
            <person name="Pagarete A."/>
            <person name="Legendre M."/>
            <person name="Santini S."/>
            <person name="Sandaa R.A."/>
            <person name="Himmelbauer H."/>
            <person name="Ogata H."/>
            <person name="Bratbak G."/>
            <person name="Claverie J.M."/>
        </authorList>
    </citation>
    <scope>NUCLEOTIDE SEQUENCE [LARGE SCALE GENOMIC DNA]</scope>
    <source>
        <strain evidence="3">CeV-01B</strain>
    </source>
</reference>
<dbReference type="Pfam" id="PF14623">
    <property type="entry name" value="Vint"/>
    <property type="match status" value="1"/>
</dbReference>
<dbReference type="EMBL" id="KT820662">
    <property type="protein sequence ID" value="ALH23357.1"/>
    <property type="molecule type" value="Genomic_DNA"/>
</dbReference>
<organism evidence="3 4">
    <name type="scientific">Chrysochromulina ericina virus CeV-01B</name>
    <dbReference type="NCBI Taxonomy" id="3070830"/>
    <lineage>
        <taxon>Viruses</taxon>
        <taxon>Varidnaviria</taxon>
        <taxon>Bamfordvirae</taxon>
        <taxon>Nucleocytoviricota</taxon>
        <taxon>Megaviricetes</taxon>
        <taxon>Imitervirales</taxon>
        <taxon>Mesomimiviridae</taxon>
        <taxon>Tethysvirus</taxon>
        <taxon>Tethysvirus raunefjordenense</taxon>
    </lineage>
</organism>
<dbReference type="Pfam" id="PF14624">
    <property type="entry name" value="Vwaint"/>
    <property type="match status" value="1"/>
</dbReference>
<sequence length="789" mass="87184">MSLLSRVGSGRISTPATESTNNTGNDAIIESITCPITGMPMTDPVQGPDGHTYERSAITEWLNRNPTSPQTREPMQVSQLKVNASIRFLCDKYHKGEFGQVTTSRPTPKITSEHIKVNHTQHTDSSKKNIMISFNIDNDTFPKDVEHLPQDIVIAIDRSGSMTQSVEAKDADGKQLEAGFSVQDIVNHAAKTVAKTLNPTSRLAIIVFDNQIEILFDLKPMSQMNQSQAIAQIADIKPRAQTNIYGAIEKAIEILDIRDDKSNNSAIIMLTDGIPNISPARGEVETLKKLRIKKNFTAPIYTFGFGYNLQRGLLYDIAKYANGANGHIPDGGMIATVFCNFIGTILTTVAMNLQLHIYTPGVTLMGDYISNYNSEFETTIYDLGTVQYQQSRDIVFNLGDTQQVKYCFSYKIGGAPYKSETFDITPSTLDISSKFNTEYLRYKLVENIRTLLNYASCGDYTAAGNLIDQFESTLKSAESNFNIIGMIHNLSDDGTGQGQIKMASTNPTYFKRWGEYYLDQLSRALLLQIKPNFKDTACLFGGDVFNSIVDKASDIFDSLPPPTPSNISTSNYGSGYRSAGSTPAPVVNMSAYNDPQGGCFTGDATIILADKSKKLVKDLIPGDQVLSLTDPYGLKLGFASATIVCILKTTTNGYNNLVTTENGLKITPYHPIISRGVWVYPTNIYETKSEKCSEVYTILLDNYHTFNLNGSWVIGIGHNYKAGILAHDYFGSDNIIKDLMKHNDWHTGIITITSSQFERDYITNEICSINTNTINNNTINITQQPIAII</sequence>
<dbReference type="Proteomes" id="UP000203826">
    <property type="component" value="Segment"/>
</dbReference>
<dbReference type="InterPro" id="IPR032838">
    <property type="entry name" value="Vwaint_dom"/>
</dbReference>
<dbReference type="OrthoDB" id="34106at10239"/>
<dbReference type="Gene3D" id="3.30.40.10">
    <property type="entry name" value="Zinc/RING finger domain, C3HC4 (zinc finger)"/>
    <property type="match status" value="1"/>
</dbReference>
<feature type="domain" description="VWFA" evidence="2">
    <location>
        <begin position="151"/>
        <end position="318"/>
    </location>
</feature>
<feature type="region of interest" description="Disordered" evidence="1">
    <location>
        <begin position="1"/>
        <end position="25"/>
    </location>
</feature>
<dbReference type="Gene3D" id="3.40.50.410">
    <property type="entry name" value="von Willebrand factor, type A domain"/>
    <property type="match status" value="1"/>
</dbReference>
<dbReference type="InterPro" id="IPR036844">
    <property type="entry name" value="Hint_dom_sf"/>
</dbReference>
<dbReference type="PROSITE" id="PS50817">
    <property type="entry name" value="INTEIN_N_TER"/>
    <property type="match status" value="1"/>
</dbReference>
<dbReference type="GO" id="GO:0016539">
    <property type="term" value="P:intein-mediated protein splicing"/>
    <property type="evidence" value="ECO:0007669"/>
    <property type="project" value="InterPro"/>
</dbReference>
<dbReference type="InterPro" id="IPR036465">
    <property type="entry name" value="vWFA_dom_sf"/>
</dbReference>
<name>A0A0N9QR74_9VIRU</name>
<dbReference type="SMART" id="SM00306">
    <property type="entry name" value="HintN"/>
    <property type="match status" value="1"/>
</dbReference>
<dbReference type="Pfam" id="PF04564">
    <property type="entry name" value="U-box"/>
    <property type="match status" value="1"/>
</dbReference>
<feature type="compositionally biased region" description="Polar residues" evidence="1">
    <location>
        <begin position="11"/>
        <end position="25"/>
    </location>
</feature>
<dbReference type="PANTHER" id="PTHR10579">
    <property type="entry name" value="CALCIUM-ACTIVATED CHLORIDE CHANNEL REGULATOR"/>
    <property type="match status" value="1"/>
</dbReference>
<evidence type="ECO:0000256" key="1">
    <source>
        <dbReference type="SAM" id="MobiDB-lite"/>
    </source>
</evidence>
<evidence type="ECO:0000313" key="3">
    <source>
        <dbReference type="EMBL" id="ALH23357.1"/>
    </source>
</evidence>
<dbReference type="GO" id="GO:0016567">
    <property type="term" value="P:protein ubiquitination"/>
    <property type="evidence" value="ECO:0007669"/>
    <property type="project" value="InterPro"/>
</dbReference>
<dbReference type="InterPro" id="IPR003587">
    <property type="entry name" value="Hint_dom_N"/>
</dbReference>
<dbReference type="PANTHER" id="PTHR10579:SF156">
    <property type="entry name" value="VWFA DOMAIN-CONTAINING PROTEIN"/>
    <property type="match status" value="1"/>
</dbReference>